<dbReference type="EMBL" id="DRIG01000066">
    <property type="protein sequence ID" value="HEC78744.1"/>
    <property type="molecule type" value="Genomic_DNA"/>
</dbReference>
<gene>
    <name evidence="4" type="ORF">ENI34_06340</name>
</gene>
<sequence length="249" mass="28234">MNTRIVSLSFLIFVTVAIAQESVGDSSRTVLSDAKSYYTIGDYTKAIKELKKIEDQSKGSEKIEVYEYLALCYAAVGDRETALDYFKKLLHIEPKYELNPITTSPDILELFENAKKERAGESAMCSCFIPGFGQFMEGNEEKGKIIMAAAGFFLGTSIISWLITDNKGNYYNSLGPDDMNEIKDAYQDYDRWYKISLVNSSIFLSIYIYSIIDALSLKKEKKTIPQDKNTGLFFESTANSFQLGYRMEF</sequence>
<keyword evidence="2" id="KW-0812">Transmembrane</keyword>
<dbReference type="Proteomes" id="UP000885826">
    <property type="component" value="Unassembled WGS sequence"/>
</dbReference>
<reference evidence="4" key="1">
    <citation type="journal article" date="2020" name="mSystems">
        <title>Genome- and Community-Level Interaction Insights into Carbon Utilization and Element Cycling Functions of Hydrothermarchaeota in Hydrothermal Sediment.</title>
        <authorList>
            <person name="Zhou Z."/>
            <person name="Liu Y."/>
            <person name="Xu W."/>
            <person name="Pan J."/>
            <person name="Luo Z.H."/>
            <person name="Li M."/>
        </authorList>
    </citation>
    <scope>NUCLEOTIDE SEQUENCE</scope>
    <source>
        <strain evidence="4">HyVt-388</strain>
    </source>
</reference>
<proteinExistence type="predicted"/>
<feature type="chain" id="PRO_5038338989" description="Tetratricopeptide repeat protein" evidence="3">
    <location>
        <begin position="20"/>
        <end position="249"/>
    </location>
</feature>
<dbReference type="PROSITE" id="PS50005">
    <property type="entry name" value="TPR"/>
    <property type="match status" value="1"/>
</dbReference>
<feature type="transmembrane region" description="Helical" evidence="2">
    <location>
        <begin position="192"/>
        <end position="212"/>
    </location>
</feature>
<feature type="signal peptide" evidence="3">
    <location>
        <begin position="1"/>
        <end position="19"/>
    </location>
</feature>
<dbReference type="Gene3D" id="1.25.40.10">
    <property type="entry name" value="Tetratricopeptide repeat domain"/>
    <property type="match status" value="1"/>
</dbReference>
<keyword evidence="2" id="KW-0472">Membrane</keyword>
<dbReference type="SUPFAM" id="SSF48452">
    <property type="entry name" value="TPR-like"/>
    <property type="match status" value="1"/>
</dbReference>
<name>A0A9C9K0L2_UNCW3</name>
<evidence type="ECO:0000256" key="2">
    <source>
        <dbReference type="SAM" id="Phobius"/>
    </source>
</evidence>
<feature type="repeat" description="TPR" evidence="1">
    <location>
        <begin position="63"/>
        <end position="96"/>
    </location>
</feature>
<accession>A0A9C9K0L2</accession>
<evidence type="ECO:0000313" key="4">
    <source>
        <dbReference type="EMBL" id="HEC78744.1"/>
    </source>
</evidence>
<dbReference type="AlphaFoldDB" id="A0A9C9K0L2"/>
<keyword evidence="2" id="KW-1133">Transmembrane helix</keyword>
<organism evidence="4 5">
    <name type="scientific">candidate division WOR-3 bacterium</name>
    <dbReference type="NCBI Taxonomy" id="2052148"/>
    <lineage>
        <taxon>Bacteria</taxon>
        <taxon>Bacteria division WOR-3</taxon>
    </lineage>
</organism>
<dbReference type="SMART" id="SM00028">
    <property type="entry name" value="TPR"/>
    <property type="match status" value="2"/>
</dbReference>
<evidence type="ECO:0000256" key="1">
    <source>
        <dbReference type="PROSITE-ProRule" id="PRU00339"/>
    </source>
</evidence>
<dbReference type="InterPro" id="IPR019734">
    <property type="entry name" value="TPR_rpt"/>
</dbReference>
<evidence type="ECO:0008006" key="6">
    <source>
        <dbReference type="Google" id="ProtNLM"/>
    </source>
</evidence>
<keyword evidence="1" id="KW-0802">TPR repeat</keyword>
<evidence type="ECO:0000256" key="3">
    <source>
        <dbReference type="SAM" id="SignalP"/>
    </source>
</evidence>
<evidence type="ECO:0000313" key="5">
    <source>
        <dbReference type="Proteomes" id="UP000885826"/>
    </source>
</evidence>
<keyword evidence="3" id="KW-0732">Signal</keyword>
<protein>
    <recommendedName>
        <fullName evidence="6">Tetratricopeptide repeat protein</fullName>
    </recommendedName>
</protein>
<dbReference type="InterPro" id="IPR011990">
    <property type="entry name" value="TPR-like_helical_dom_sf"/>
</dbReference>
<comment type="caution">
    <text evidence="4">The sequence shown here is derived from an EMBL/GenBank/DDBJ whole genome shotgun (WGS) entry which is preliminary data.</text>
</comment>